<dbReference type="InterPro" id="IPR029058">
    <property type="entry name" value="AB_hydrolase_fold"/>
</dbReference>
<evidence type="ECO:0000313" key="6">
    <source>
        <dbReference type="Proteomes" id="UP001149163"/>
    </source>
</evidence>
<evidence type="ECO:0000256" key="1">
    <source>
        <dbReference type="ARBA" id="ARBA00005964"/>
    </source>
</evidence>
<accession>A0A9W9HPN2</accession>
<name>A0A9W9HPN2_9EURO</name>
<dbReference type="OrthoDB" id="408631at2759"/>
<dbReference type="EMBL" id="JAPQKN010000007">
    <property type="protein sequence ID" value="KAJ5152599.1"/>
    <property type="molecule type" value="Genomic_DNA"/>
</dbReference>
<dbReference type="SUPFAM" id="SSF53474">
    <property type="entry name" value="alpha/beta-Hydrolases"/>
    <property type="match status" value="1"/>
</dbReference>
<dbReference type="InterPro" id="IPR002018">
    <property type="entry name" value="CarbesteraseB"/>
</dbReference>
<evidence type="ECO:0000313" key="5">
    <source>
        <dbReference type="EMBL" id="KAJ5152599.1"/>
    </source>
</evidence>
<reference evidence="5" key="1">
    <citation type="submission" date="2022-11" db="EMBL/GenBank/DDBJ databases">
        <authorList>
            <person name="Petersen C."/>
        </authorList>
    </citation>
    <scope>NUCLEOTIDE SEQUENCE</scope>
    <source>
        <strain evidence="5">IBT 26290</strain>
    </source>
</reference>
<dbReference type="PROSITE" id="PS00122">
    <property type="entry name" value="CARBOXYLESTERASE_B_1"/>
    <property type="match status" value="1"/>
</dbReference>
<feature type="domain" description="Carboxylesterase type B" evidence="4">
    <location>
        <begin position="37"/>
        <end position="505"/>
    </location>
</feature>
<dbReference type="InterPro" id="IPR019826">
    <property type="entry name" value="Carboxylesterase_B_AS"/>
</dbReference>
<dbReference type="EC" id="3.1.1.-" evidence="3"/>
<organism evidence="5 6">
    <name type="scientific">Penicillium canariense</name>
    <dbReference type="NCBI Taxonomy" id="189055"/>
    <lineage>
        <taxon>Eukaryota</taxon>
        <taxon>Fungi</taxon>
        <taxon>Dikarya</taxon>
        <taxon>Ascomycota</taxon>
        <taxon>Pezizomycotina</taxon>
        <taxon>Eurotiomycetes</taxon>
        <taxon>Eurotiomycetidae</taxon>
        <taxon>Eurotiales</taxon>
        <taxon>Aspergillaceae</taxon>
        <taxon>Penicillium</taxon>
    </lineage>
</organism>
<dbReference type="Pfam" id="PF00135">
    <property type="entry name" value="COesterase"/>
    <property type="match status" value="1"/>
</dbReference>
<reference evidence="5" key="2">
    <citation type="journal article" date="2023" name="IMA Fungus">
        <title>Comparative genomic study of the Penicillium genus elucidates a diverse pangenome and 15 lateral gene transfer events.</title>
        <authorList>
            <person name="Petersen C."/>
            <person name="Sorensen T."/>
            <person name="Nielsen M.R."/>
            <person name="Sondergaard T.E."/>
            <person name="Sorensen J.L."/>
            <person name="Fitzpatrick D.A."/>
            <person name="Frisvad J.C."/>
            <person name="Nielsen K.L."/>
        </authorList>
    </citation>
    <scope>NUCLEOTIDE SEQUENCE</scope>
    <source>
        <strain evidence="5">IBT 26290</strain>
    </source>
</reference>
<proteinExistence type="inferred from homology"/>
<dbReference type="PROSITE" id="PS00941">
    <property type="entry name" value="CARBOXYLESTERASE_B_2"/>
    <property type="match status" value="1"/>
</dbReference>
<evidence type="ECO:0000259" key="4">
    <source>
        <dbReference type="Pfam" id="PF00135"/>
    </source>
</evidence>
<dbReference type="InterPro" id="IPR050654">
    <property type="entry name" value="AChE-related_enzymes"/>
</dbReference>
<dbReference type="PANTHER" id="PTHR43918">
    <property type="entry name" value="ACETYLCHOLINESTERASE"/>
    <property type="match status" value="1"/>
</dbReference>
<protein>
    <recommendedName>
        <fullName evidence="3">Carboxylic ester hydrolase</fullName>
        <ecNumber evidence="3">3.1.1.-</ecNumber>
    </recommendedName>
</protein>
<dbReference type="GO" id="GO:0017000">
    <property type="term" value="P:antibiotic biosynthetic process"/>
    <property type="evidence" value="ECO:0007669"/>
    <property type="project" value="UniProtKB-ARBA"/>
</dbReference>
<comment type="caution">
    <text evidence="5">The sequence shown here is derived from an EMBL/GenBank/DDBJ whole genome shotgun (WGS) entry which is preliminary data.</text>
</comment>
<evidence type="ECO:0000256" key="3">
    <source>
        <dbReference type="RuleBase" id="RU361235"/>
    </source>
</evidence>
<sequence length="528" mass="58499">MAIILVAGILGDLLSASPFTPSPSASFDRSAIVDLGYSRYQGFALSNGVDEYLGIRYAKPPLNELRFRGPEEPEQTEEVLDATAFGPVCVGVGQRTSDSLGEDCLFVNLWRPSNATTDSHLPVWVFIQGEVVKQSGHDIIFVNFNYRVGALGFLASEDVRRDGDLNVGLLDQRKVLTWVQKHIREFGGDPNHVVIHGDSAGAGSVAHHLTAYDGRDMNLFVGAVAESPFWPTQRTVAETEFQYQRFAQDVGCGDADNILACLRSVDITTIMKYDVDKPFPGGSDSPAPLWYFLPVVDGILITDRLYSLFGNGKFIRVPLIVTDDTNEGTPFGYNASSPAEVAQFMKNNYPGLSDEELAEINQAYPLTDPLPHHAPYFPSAAQAYGESTFTCPGNHMAAMMTRYFSSYRVWNYRFNVRDPTEIARGMGVPHVFELPAVFGLGDTNQASESFASVNAKIVPVTMNYYLSFVKALDPNVYKYADAPVWKTWGIGYGQRLKIQTGSTEMEPVPPEQMDRCIMWRKLSRSMEH</sequence>
<gene>
    <name evidence="5" type="ORF">N7482_009077</name>
</gene>
<dbReference type="GO" id="GO:0052689">
    <property type="term" value="F:carboxylic ester hydrolase activity"/>
    <property type="evidence" value="ECO:0007669"/>
    <property type="project" value="TreeGrafter"/>
</dbReference>
<dbReference type="PANTHER" id="PTHR43918:SF4">
    <property type="entry name" value="CARBOXYLIC ESTER HYDROLASE"/>
    <property type="match status" value="1"/>
</dbReference>
<dbReference type="AlphaFoldDB" id="A0A9W9HPN2"/>
<keyword evidence="6" id="KW-1185">Reference proteome</keyword>
<evidence type="ECO:0000256" key="2">
    <source>
        <dbReference type="ARBA" id="ARBA00022801"/>
    </source>
</evidence>
<comment type="similarity">
    <text evidence="1 3">Belongs to the type-B carboxylesterase/lipase family.</text>
</comment>
<dbReference type="RefSeq" id="XP_056538907.1">
    <property type="nucleotide sequence ID" value="XM_056691201.1"/>
</dbReference>
<dbReference type="InterPro" id="IPR019819">
    <property type="entry name" value="Carboxylesterase_B_CS"/>
</dbReference>
<dbReference type="GO" id="GO:0072330">
    <property type="term" value="P:monocarboxylic acid biosynthetic process"/>
    <property type="evidence" value="ECO:0007669"/>
    <property type="project" value="UniProtKB-ARBA"/>
</dbReference>
<feature type="signal peptide" evidence="3">
    <location>
        <begin position="1"/>
        <end position="16"/>
    </location>
</feature>
<dbReference type="GeneID" id="81430377"/>
<dbReference type="Gene3D" id="3.40.50.1820">
    <property type="entry name" value="alpha/beta hydrolase"/>
    <property type="match status" value="1"/>
</dbReference>
<dbReference type="Proteomes" id="UP001149163">
    <property type="component" value="Unassembled WGS sequence"/>
</dbReference>
<feature type="chain" id="PRO_5041017703" description="Carboxylic ester hydrolase" evidence="3">
    <location>
        <begin position="17"/>
        <end position="528"/>
    </location>
</feature>
<keyword evidence="2 3" id="KW-0378">Hydrolase</keyword>
<keyword evidence="3" id="KW-0732">Signal</keyword>